<keyword evidence="4 7" id="KW-0812">Transmembrane</keyword>
<feature type="transmembrane region" description="Helical" evidence="7">
    <location>
        <begin position="110"/>
        <end position="130"/>
    </location>
</feature>
<feature type="transmembrane region" description="Helical" evidence="7">
    <location>
        <begin position="237"/>
        <end position="257"/>
    </location>
</feature>
<feature type="transmembrane region" description="Helical" evidence="7">
    <location>
        <begin position="207"/>
        <end position="231"/>
    </location>
</feature>
<feature type="transmembrane region" description="Helical" evidence="7">
    <location>
        <begin position="13"/>
        <end position="34"/>
    </location>
</feature>
<dbReference type="GO" id="GO:0055085">
    <property type="term" value="P:transmembrane transport"/>
    <property type="evidence" value="ECO:0007669"/>
    <property type="project" value="InterPro"/>
</dbReference>
<dbReference type="InterPro" id="IPR051393">
    <property type="entry name" value="ABC_transporter_permease"/>
</dbReference>
<dbReference type="RefSeq" id="WP_136373006.1">
    <property type="nucleotide sequence ID" value="NZ_SSOB01000048.1"/>
</dbReference>
<evidence type="ECO:0000256" key="7">
    <source>
        <dbReference type="RuleBase" id="RU363032"/>
    </source>
</evidence>
<name>A0A4S4BH36_9BACL</name>
<comment type="similarity">
    <text evidence="7">Belongs to the binding-protein-dependent transport system permease family.</text>
</comment>
<evidence type="ECO:0000259" key="8">
    <source>
        <dbReference type="PROSITE" id="PS50928"/>
    </source>
</evidence>
<dbReference type="SUPFAM" id="SSF161098">
    <property type="entry name" value="MetI-like"/>
    <property type="match status" value="1"/>
</dbReference>
<evidence type="ECO:0000256" key="3">
    <source>
        <dbReference type="ARBA" id="ARBA00022475"/>
    </source>
</evidence>
<feature type="transmembrane region" description="Helical" evidence="7">
    <location>
        <begin position="164"/>
        <end position="187"/>
    </location>
</feature>
<keyword evidence="3" id="KW-1003">Cell membrane</keyword>
<dbReference type="OrthoDB" id="9809527at2"/>
<sequence length="296" mass="33093">MEFAGKRSGWSKLLPYALVAPIIAWILTTIFWPLGTVTRESFYNTGFVGTQGSFIGFDNYKTVLSSGDYWASWGKSFYWVLGNGFLQTSLAFLTALLLNRPGRLISFFRTWMIIPWIIPTIVVAIFWQWIFNGSYGILNHALVSIGIIDKPINLIGDTAWSMPILIFINTWHWFPFMTIIVLAGLTIIDREMYEAADVDGAGKWKQFWTITFPSLGKIMFALGLVGTLWSFNVFDLIEILTSGGPAGATTTVPLYIYQIAFENFHIGQASAASIVTAACLLIFVGLFIKFGSPKDE</sequence>
<dbReference type="Proteomes" id="UP000310636">
    <property type="component" value="Unassembled WGS sequence"/>
</dbReference>
<keyword evidence="5 7" id="KW-1133">Transmembrane helix</keyword>
<keyword evidence="6 7" id="KW-0472">Membrane</keyword>
<dbReference type="EMBL" id="SSOB01000048">
    <property type="protein sequence ID" value="THF73829.1"/>
    <property type="molecule type" value="Genomic_DNA"/>
</dbReference>
<dbReference type="PANTHER" id="PTHR30193:SF37">
    <property type="entry name" value="INNER MEMBRANE ABC TRANSPORTER PERMEASE PROTEIN YCJO"/>
    <property type="match status" value="1"/>
</dbReference>
<comment type="subcellular location">
    <subcellularLocation>
        <location evidence="1 7">Cell membrane</location>
        <topology evidence="1 7">Multi-pass membrane protein</topology>
    </subcellularLocation>
</comment>
<evidence type="ECO:0000313" key="10">
    <source>
        <dbReference type="Proteomes" id="UP000310636"/>
    </source>
</evidence>
<proteinExistence type="inferred from homology"/>
<evidence type="ECO:0000256" key="2">
    <source>
        <dbReference type="ARBA" id="ARBA00022448"/>
    </source>
</evidence>
<accession>A0A4S4BH36</accession>
<dbReference type="GO" id="GO:0005886">
    <property type="term" value="C:plasma membrane"/>
    <property type="evidence" value="ECO:0007669"/>
    <property type="project" value="UniProtKB-SubCell"/>
</dbReference>
<evidence type="ECO:0000256" key="4">
    <source>
        <dbReference type="ARBA" id="ARBA00022692"/>
    </source>
</evidence>
<dbReference type="Pfam" id="PF00528">
    <property type="entry name" value="BPD_transp_1"/>
    <property type="match status" value="1"/>
</dbReference>
<dbReference type="CDD" id="cd06261">
    <property type="entry name" value="TM_PBP2"/>
    <property type="match status" value="1"/>
</dbReference>
<reference evidence="9 10" key="1">
    <citation type="submission" date="2019-04" db="EMBL/GenBank/DDBJ databases">
        <title>Cohnella sp. nov. isolated from preserved vegetables.</title>
        <authorList>
            <person name="Lin S.-Y."/>
            <person name="Hung M.-H."/>
            <person name="Young C.-C."/>
        </authorList>
    </citation>
    <scope>NUCLEOTIDE SEQUENCE [LARGE SCALE GENOMIC DNA]</scope>
    <source>
        <strain evidence="9 10">CC-MHH1044</strain>
    </source>
</reference>
<organism evidence="9 10">
    <name type="scientific">Cohnella fermenti</name>
    <dbReference type="NCBI Taxonomy" id="2565925"/>
    <lineage>
        <taxon>Bacteria</taxon>
        <taxon>Bacillati</taxon>
        <taxon>Bacillota</taxon>
        <taxon>Bacilli</taxon>
        <taxon>Bacillales</taxon>
        <taxon>Paenibacillaceae</taxon>
        <taxon>Cohnella</taxon>
    </lineage>
</organism>
<dbReference type="AlphaFoldDB" id="A0A4S4BH36"/>
<comment type="caution">
    <text evidence="9">The sequence shown here is derived from an EMBL/GenBank/DDBJ whole genome shotgun (WGS) entry which is preliminary data.</text>
</comment>
<feature type="transmembrane region" description="Helical" evidence="7">
    <location>
        <begin position="77"/>
        <end position="98"/>
    </location>
</feature>
<protein>
    <submittedName>
        <fullName evidence="9">Sugar ABC transporter permease</fullName>
    </submittedName>
</protein>
<gene>
    <name evidence="9" type="ORF">E6C55_27305</name>
</gene>
<feature type="domain" description="ABC transmembrane type-1" evidence="8">
    <location>
        <begin position="73"/>
        <end position="287"/>
    </location>
</feature>
<dbReference type="InterPro" id="IPR035906">
    <property type="entry name" value="MetI-like_sf"/>
</dbReference>
<dbReference type="PANTHER" id="PTHR30193">
    <property type="entry name" value="ABC TRANSPORTER PERMEASE PROTEIN"/>
    <property type="match status" value="1"/>
</dbReference>
<keyword evidence="2 7" id="KW-0813">Transport</keyword>
<evidence type="ECO:0000256" key="5">
    <source>
        <dbReference type="ARBA" id="ARBA00022989"/>
    </source>
</evidence>
<evidence type="ECO:0000256" key="1">
    <source>
        <dbReference type="ARBA" id="ARBA00004651"/>
    </source>
</evidence>
<dbReference type="InterPro" id="IPR000515">
    <property type="entry name" value="MetI-like"/>
</dbReference>
<feature type="transmembrane region" description="Helical" evidence="7">
    <location>
        <begin position="269"/>
        <end position="288"/>
    </location>
</feature>
<keyword evidence="10" id="KW-1185">Reference proteome</keyword>
<evidence type="ECO:0000313" key="9">
    <source>
        <dbReference type="EMBL" id="THF73829.1"/>
    </source>
</evidence>
<dbReference type="PROSITE" id="PS50928">
    <property type="entry name" value="ABC_TM1"/>
    <property type="match status" value="1"/>
</dbReference>
<evidence type="ECO:0000256" key="6">
    <source>
        <dbReference type="ARBA" id="ARBA00023136"/>
    </source>
</evidence>
<dbReference type="Gene3D" id="1.10.3720.10">
    <property type="entry name" value="MetI-like"/>
    <property type="match status" value="1"/>
</dbReference>